<dbReference type="EMBL" id="CP150886">
    <property type="protein sequence ID" value="WZB88117.1"/>
    <property type="molecule type" value="Genomic_DNA"/>
</dbReference>
<accession>A0ABZ2UT27</accession>
<evidence type="ECO:0000313" key="3">
    <source>
        <dbReference type="Proteomes" id="UP001483337"/>
    </source>
</evidence>
<evidence type="ECO:0000256" key="1">
    <source>
        <dbReference type="SAM" id="MobiDB-lite"/>
    </source>
</evidence>
<reference evidence="2 3" key="1">
    <citation type="submission" date="2024-04" db="EMBL/GenBank/DDBJ databases">
        <title>Okeanomitos corallinicola gen. &amp; sp. nov. (Nostocales, Cyanobacteria), a new toxic marine heterocyst-forming cyanobacterium from a coral reef.</title>
        <authorList>
            <person name="Li H."/>
            <person name="Li R."/>
            <person name="Kang J."/>
            <person name="Hii K.S."/>
            <person name="Mohamed H.F."/>
            <person name="Xu X."/>
            <person name="Luo Z."/>
        </authorList>
    </citation>
    <scope>NUCLEOTIDE SEQUENCE [LARGE SCALE GENOMIC DNA]</scope>
    <source>
        <strain evidence="2 3">TIOX110</strain>
    </source>
</reference>
<protein>
    <submittedName>
        <fullName evidence="2">Uncharacterized protein</fullName>
    </submittedName>
</protein>
<name>A0ABZ2UT27_9CYAN</name>
<dbReference type="Proteomes" id="UP001483337">
    <property type="component" value="Chromosome"/>
</dbReference>
<keyword evidence="3" id="KW-1185">Reference proteome</keyword>
<feature type="compositionally biased region" description="Polar residues" evidence="1">
    <location>
        <begin position="15"/>
        <end position="25"/>
    </location>
</feature>
<feature type="region of interest" description="Disordered" evidence="1">
    <location>
        <begin position="1"/>
        <end position="72"/>
    </location>
</feature>
<proteinExistence type="predicted"/>
<dbReference type="RefSeq" id="WP_353931026.1">
    <property type="nucleotide sequence ID" value="NZ_CP150886.1"/>
</dbReference>
<sequence length="103" mass="11540">MPVSSHREVLPQPVIEQNSNISNPDNGDVLTPSFAETATKKEEPEISTPQLEMVSSREPEPQVLPEIPTNHPSQESEKYLILQVLCYTLCIVCNIARNELVRT</sequence>
<organism evidence="2 3">
    <name type="scientific">Okeanomitos corallinicola TIOX110</name>
    <dbReference type="NCBI Taxonomy" id="3133117"/>
    <lineage>
        <taxon>Bacteria</taxon>
        <taxon>Bacillati</taxon>
        <taxon>Cyanobacteriota</taxon>
        <taxon>Cyanophyceae</taxon>
        <taxon>Nostocales</taxon>
        <taxon>Aphanizomenonaceae</taxon>
        <taxon>Okeanomitos</taxon>
    </lineage>
</organism>
<gene>
    <name evidence="2" type="ORF">WJM97_22680</name>
</gene>
<evidence type="ECO:0000313" key="2">
    <source>
        <dbReference type="EMBL" id="WZB88117.1"/>
    </source>
</evidence>